<dbReference type="EMBL" id="BARS01025973">
    <property type="protein sequence ID" value="GAG10363.1"/>
    <property type="molecule type" value="Genomic_DNA"/>
</dbReference>
<dbReference type="AlphaFoldDB" id="X0VCZ3"/>
<accession>X0VCZ3</accession>
<comment type="caution">
    <text evidence="1">The sequence shown here is derived from an EMBL/GenBank/DDBJ whole genome shotgun (WGS) entry which is preliminary data.</text>
</comment>
<reference evidence="1" key="1">
    <citation type="journal article" date="2014" name="Front. Microbiol.">
        <title>High frequency of phylogenetically diverse reductive dehalogenase-homologous genes in deep subseafloor sedimentary metagenomes.</title>
        <authorList>
            <person name="Kawai M."/>
            <person name="Futagami T."/>
            <person name="Toyoda A."/>
            <person name="Takaki Y."/>
            <person name="Nishi S."/>
            <person name="Hori S."/>
            <person name="Arai W."/>
            <person name="Tsubouchi T."/>
            <person name="Morono Y."/>
            <person name="Uchiyama I."/>
            <person name="Ito T."/>
            <person name="Fujiyama A."/>
            <person name="Inagaki F."/>
            <person name="Takami H."/>
        </authorList>
    </citation>
    <scope>NUCLEOTIDE SEQUENCE</scope>
    <source>
        <strain evidence="1">Expedition CK06-06</strain>
    </source>
</reference>
<protein>
    <submittedName>
        <fullName evidence="1">Uncharacterized protein</fullName>
    </submittedName>
</protein>
<feature type="non-terminal residue" evidence="1">
    <location>
        <position position="1"/>
    </location>
</feature>
<proteinExistence type="predicted"/>
<evidence type="ECO:0000313" key="1">
    <source>
        <dbReference type="EMBL" id="GAG10363.1"/>
    </source>
</evidence>
<sequence>KDMWESLLKEKQILEYREQVMKLPGLRPFTLIPYIRDVVDKFIDITYDNTIFVIESKQYAISYFPFMKQVNRIMINLAFELFDVFQSTKNEEIKNIALKTLQYTYDKSVELGEKLESVEKFDLINYIACPITIGHFLLTCAVVDGIEAGLKYLENSTKLKFGIKCIFGIKFIVYLYKKSNDKYNINNEMFNTLIKDNIDEIKSVFFRSELEYEKFKNGTISIPRSPLRNTDDFLGSIEWRYGRIGSKGIMISKHINQILLMLSDYQY</sequence>
<gene>
    <name evidence="1" type="ORF">S01H1_40984</name>
</gene>
<feature type="non-terminal residue" evidence="1">
    <location>
        <position position="267"/>
    </location>
</feature>
<name>X0VCZ3_9ZZZZ</name>
<organism evidence="1">
    <name type="scientific">marine sediment metagenome</name>
    <dbReference type="NCBI Taxonomy" id="412755"/>
    <lineage>
        <taxon>unclassified sequences</taxon>
        <taxon>metagenomes</taxon>
        <taxon>ecological metagenomes</taxon>
    </lineage>
</organism>